<organism evidence="2 3">
    <name type="scientific">Sediminivirga luteola</name>
    <dbReference type="NCBI Taxonomy" id="1774748"/>
    <lineage>
        <taxon>Bacteria</taxon>
        <taxon>Bacillati</taxon>
        <taxon>Actinomycetota</taxon>
        <taxon>Actinomycetes</taxon>
        <taxon>Micrococcales</taxon>
        <taxon>Brevibacteriaceae</taxon>
        <taxon>Sediminivirga</taxon>
    </lineage>
</organism>
<feature type="transmembrane region" description="Helical" evidence="1">
    <location>
        <begin position="17"/>
        <end position="37"/>
    </location>
</feature>
<keyword evidence="1" id="KW-0812">Transmembrane</keyword>
<dbReference type="Proteomes" id="UP000616114">
    <property type="component" value="Unassembled WGS sequence"/>
</dbReference>
<dbReference type="InterPro" id="IPR032479">
    <property type="entry name" value="DUF5058"/>
</dbReference>
<protein>
    <submittedName>
        <fullName evidence="2">DUF5058 domain-containing protein</fullName>
    </submittedName>
</protein>
<gene>
    <name evidence="2" type="ORF">GCM10011333_16220</name>
</gene>
<reference evidence="2" key="1">
    <citation type="journal article" date="2014" name="Int. J. Syst. Evol. Microbiol.">
        <title>Complete genome sequence of Corynebacterium casei LMG S-19264T (=DSM 44701T), isolated from a smear-ripened cheese.</title>
        <authorList>
            <consortium name="US DOE Joint Genome Institute (JGI-PGF)"/>
            <person name="Walter F."/>
            <person name="Albersmeier A."/>
            <person name="Kalinowski J."/>
            <person name="Ruckert C."/>
        </authorList>
    </citation>
    <scope>NUCLEOTIDE SEQUENCE</scope>
    <source>
        <strain evidence="2">CGMCC 1.12785</strain>
    </source>
</reference>
<accession>A0A8J2TY08</accession>
<feature type="transmembrane region" description="Helical" evidence="1">
    <location>
        <begin position="163"/>
        <end position="183"/>
    </location>
</feature>
<sequence>MDPATSTDIWAVAQSPLLWICALLVFAVIGVQSWIYVRAAKRAGEGIGMSTEDLSRAFRSGAVASIGPSLAVLLVAIALLTLFGTPAVLIRIGLIGSAATETASATVAAGTMGASLGGEGWTQQVFVVAFTAMCISGGAWLVGTLILTPILKRGGSTLQKVNPAAMALIPGAALLGAFAILTMNELPKSGVHVVAVLVSAAAMAVMLFIAERFKANWLKEWALGIAIMVALAVSYFAHNGA</sequence>
<evidence type="ECO:0000313" key="2">
    <source>
        <dbReference type="EMBL" id="GGA14091.1"/>
    </source>
</evidence>
<feature type="transmembrane region" description="Helical" evidence="1">
    <location>
        <begin position="221"/>
        <end position="238"/>
    </location>
</feature>
<dbReference type="AlphaFoldDB" id="A0A8J2TY08"/>
<keyword evidence="3" id="KW-1185">Reference proteome</keyword>
<name>A0A8J2TY08_9MICO</name>
<feature type="transmembrane region" description="Helical" evidence="1">
    <location>
        <begin position="125"/>
        <end position="151"/>
    </location>
</feature>
<evidence type="ECO:0000313" key="3">
    <source>
        <dbReference type="Proteomes" id="UP000616114"/>
    </source>
</evidence>
<dbReference type="RefSeq" id="WP_188550432.1">
    <property type="nucleotide sequence ID" value="NZ_BMFY01000006.1"/>
</dbReference>
<reference evidence="2" key="2">
    <citation type="submission" date="2020-09" db="EMBL/GenBank/DDBJ databases">
        <authorList>
            <person name="Sun Q."/>
            <person name="Zhou Y."/>
        </authorList>
    </citation>
    <scope>NUCLEOTIDE SEQUENCE</scope>
    <source>
        <strain evidence="2">CGMCC 1.12785</strain>
    </source>
</reference>
<comment type="caution">
    <text evidence="2">The sequence shown here is derived from an EMBL/GenBank/DDBJ whole genome shotgun (WGS) entry which is preliminary data.</text>
</comment>
<feature type="transmembrane region" description="Helical" evidence="1">
    <location>
        <begin position="58"/>
        <end position="83"/>
    </location>
</feature>
<keyword evidence="1" id="KW-0472">Membrane</keyword>
<evidence type="ECO:0000256" key="1">
    <source>
        <dbReference type="SAM" id="Phobius"/>
    </source>
</evidence>
<dbReference type="EMBL" id="BMFY01000006">
    <property type="protein sequence ID" value="GGA14091.1"/>
    <property type="molecule type" value="Genomic_DNA"/>
</dbReference>
<dbReference type="Pfam" id="PF16481">
    <property type="entry name" value="DUF5058"/>
    <property type="match status" value="1"/>
</dbReference>
<keyword evidence="1" id="KW-1133">Transmembrane helix</keyword>
<feature type="transmembrane region" description="Helical" evidence="1">
    <location>
        <begin position="189"/>
        <end position="209"/>
    </location>
</feature>
<proteinExistence type="predicted"/>